<dbReference type="AlphaFoldDB" id="A0A8H4SQY1"/>
<organism evidence="1 2">
    <name type="scientific">Fusarium sarcochroum</name>
    <dbReference type="NCBI Taxonomy" id="1208366"/>
    <lineage>
        <taxon>Eukaryota</taxon>
        <taxon>Fungi</taxon>
        <taxon>Dikarya</taxon>
        <taxon>Ascomycota</taxon>
        <taxon>Pezizomycotina</taxon>
        <taxon>Sordariomycetes</taxon>
        <taxon>Hypocreomycetidae</taxon>
        <taxon>Hypocreales</taxon>
        <taxon>Nectriaceae</taxon>
        <taxon>Fusarium</taxon>
        <taxon>Fusarium lateritium species complex</taxon>
    </lineage>
</organism>
<dbReference type="EMBL" id="JABEXW010001396">
    <property type="protein sequence ID" value="KAF4944050.1"/>
    <property type="molecule type" value="Genomic_DNA"/>
</dbReference>
<reference evidence="1" key="2">
    <citation type="submission" date="2020-05" db="EMBL/GenBank/DDBJ databases">
        <authorList>
            <person name="Kim H.-S."/>
            <person name="Proctor R.H."/>
            <person name="Brown D.W."/>
        </authorList>
    </citation>
    <scope>NUCLEOTIDE SEQUENCE</scope>
    <source>
        <strain evidence="1">NRRL 20472</strain>
    </source>
</reference>
<protein>
    <recommendedName>
        <fullName evidence="3">Alcohol dehydrogenase-like C-terminal domain-containing protein</fullName>
    </recommendedName>
</protein>
<gene>
    <name evidence="1" type="ORF">FSARC_14780</name>
</gene>
<evidence type="ECO:0008006" key="3">
    <source>
        <dbReference type="Google" id="ProtNLM"/>
    </source>
</evidence>
<comment type="caution">
    <text evidence="1">The sequence shown here is derived from an EMBL/GenBank/DDBJ whole genome shotgun (WGS) entry which is preliminary data.</text>
</comment>
<dbReference type="SUPFAM" id="SSF51735">
    <property type="entry name" value="NAD(P)-binding Rossmann-fold domains"/>
    <property type="match status" value="1"/>
</dbReference>
<reference evidence="1" key="1">
    <citation type="journal article" date="2020" name="BMC Genomics">
        <title>Correction to: Identification and distribution of gene clusters required for synthesis of sphingolipid metabolism inhibitors in diverse species of the filamentous fungus Fusarium.</title>
        <authorList>
            <person name="Kim H.S."/>
            <person name="Lohmar J.M."/>
            <person name="Busman M."/>
            <person name="Brown D.W."/>
            <person name="Naumann T.A."/>
            <person name="Divon H.H."/>
            <person name="Lysoe E."/>
            <person name="Uhlig S."/>
            <person name="Proctor R.H."/>
        </authorList>
    </citation>
    <scope>NUCLEOTIDE SEQUENCE</scope>
    <source>
        <strain evidence="1">NRRL 20472</strain>
    </source>
</reference>
<dbReference type="Gene3D" id="3.40.50.720">
    <property type="entry name" value="NAD(P)-binding Rossmann-like Domain"/>
    <property type="match status" value="1"/>
</dbReference>
<proteinExistence type="predicted"/>
<evidence type="ECO:0000313" key="1">
    <source>
        <dbReference type="EMBL" id="KAF4944050.1"/>
    </source>
</evidence>
<name>A0A8H4SQY1_9HYPO</name>
<dbReference type="SUPFAM" id="SSF50129">
    <property type="entry name" value="GroES-like"/>
    <property type="match status" value="1"/>
</dbReference>
<evidence type="ECO:0000313" key="2">
    <source>
        <dbReference type="Proteomes" id="UP000622797"/>
    </source>
</evidence>
<dbReference type="InterPro" id="IPR036291">
    <property type="entry name" value="NAD(P)-bd_dom_sf"/>
</dbReference>
<accession>A0A8H4SQY1</accession>
<keyword evidence="2" id="KW-1185">Reference proteome</keyword>
<dbReference type="Proteomes" id="UP000622797">
    <property type="component" value="Unassembled WGS sequence"/>
</dbReference>
<dbReference type="InterPro" id="IPR011032">
    <property type="entry name" value="GroES-like_sf"/>
</dbReference>
<sequence>MATEKSSVNRALWLSSFTEPPKIVDLPIPEATAGTGIVQILAVPVVPYNKKVHLGELPLLRESLPLVPNPNAVGRIYTVESDATSFKPEDLVYADSTVQARDNDTIKIMAVAGGAILEAANVSIGEIAVVGPCAGSFGGLAVELALAIGGDVIGVGRFKKELKNMKDILDNAQFAYVVMTGDQEVDTAAILGATKNELGADIVSDWSPGCLPEPPYLSTMVGTLKNDGRVVLS</sequence>
<dbReference type="Gene3D" id="3.90.180.10">
    <property type="entry name" value="Medium-chain alcohol dehydrogenases, catalytic domain"/>
    <property type="match status" value="1"/>
</dbReference>
<dbReference type="OrthoDB" id="5407715at2759"/>